<evidence type="ECO:0000259" key="2">
    <source>
        <dbReference type="Pfam" id="PF06890"/>
    </source>
</evidence>
<comment type="caution">
    <text evidence="3">The sequence shown here is derived from an EMBL/GenBank/DDBJ whole genome shotgun (WGS) entry which is preliminary data.</text>
</comment>
<feature type="region of interest" description="Disordered" evidence="1">
    <location>
        <begin position="170"/>
        <end position="192"/>
    </location>
</feature>
<feature type="compositionally biased region" description="Polar residues" evidence="1">
    <location>
        <begin position="182"/>
        <end position="192"/>
    </location>
</feature>
<dbReference type="NCBIfam" id="TIGR01644">
    <property type="entry name" value="phage_P2_V"/>
    <property type="match status" value="1"/>
</dbReference>
<dbReference type="InterPro" id="IPR014462">
    <property type="entry name" value="Phage_Mu_Gp45"/>
</dbReference>
<evidence type="ECO:0000256" key="1">
    <source>
        <dbReference type="SAM" id="MobiDB-lite"/>
    </source>
</evidence>
<dbReference type="InterPro" id="IPR053861">
    <property type="entry name" value="Phage_Mu_Gp45_N"/>
</dbReference>
<dbReference type="Pfam" id="PF06890">
    <property type="entry name" value="Phage_Mu_Gp45"/>
    <property type="match status" value="1"/>
</dbReference>
<reference evidence="3 4" key="1">
    <citation type="journal article" date="2017" name="Int. J. Syst. Evol. Microbiol.">
        <title>Brenneria populi subsp. brevivirga subsp. nov. isolated from symptomatic bark of Populus x euramericana canker, and description of Brenneria populi subsp. populi subsp. nov.</title>
        <authorList>
            <person name="Zheng M.H."/>
            <person name="Piao C.G."/>
            <person name="Xue H."/>
            <person name="Guo M.W."/>
            <person name="Li Y."/>
        </authorList>
    </citation>
    <scope>NUCLEOTIDE SEQUENCE [LARGE SCALE GENOMIC DNA]</scope>
    <source>
        <strain evidence="3 4">D9-5</strain>
    </source>
</reference>
<protein>
    <submittedName>
        <fullName evidence="3">Phage baseplate assembly protein V</fullName>
    </submittedName>
</protein>
<feature type="domain" description="Bacteriophage Mu Gp45 N-terminal" evidence="2">
    <location>
        <begin position="17"/>
        <end position="82"/>
    </location>
</feature>
<proteinExistence type="predicted"/>
<name>A0ABU6JSZ7_9GAMM</name>
<dbReference type="EMBL" id="JAYWTM010000011">
    <property type="protein sequence ID" value="MEC5343652.1"/>
    <property type="molecule type" value="Genomic_DNA"/>
</dbReference>
<dbReference type="Proteomes" id="UP001309705">
    <property type="component" value="Unassembled WGS sequence"/>
</dbReference>
<evidence type="ECO:0000313" key="3">
    <source>
        <dbReference type="EMBL" id="MEC5343652.1"/>
    </source>
</evidence>
<dbReference type="PIRSF" id="PIRSF012337">
    <property type="entry name" value="gp45"/>
    <property type="match status" value="1"/>
</dbReference>
<keyword evidence="4" id="KW-1185">Reference proteome</keyword>
<sequence>MNLNELCRRVLMMLGLGTVTRSSDGGKVQKIQYRASGEIRGDTPRMAEFGFSSGLPAGSDVVLAFLGGDRSSAVVIATNNQSYRHTGLKPGETVIYNQWGMFVKLTETGIEVEANGQPVDVKNATTVTVVATEKIRLETPELLVTGDITDNCDSQSSTLKQLRDAYNRHDHDVPNVEAGSATAISNSPTETV</sequence>
<evidence type="ECO:0000313" key="4">
    <source>
        <dbReference type="Proteomes" id="UP001309705"/>
    </source>
</evidence>
<accession>A0ABU6JSZ7</accession>
<organism evidence="3 4">
    <name type="scientific">Brenneria populi</name>
    <dbReference type="NCBI Taxonomy" id="1505588"/>
    <lineage>
        <taxon>Bacteria</taxon>
        <taxon>Pseudomonadati</taxon>
        <taxon>Pseudomonadota</taxon>
        <taxon>Gammaproteobacteria</taxon>
        <taxon>Enterobacterales</taxon>
        <taxon>Pectobacteriaceae</taxon>
        <taxon>Brenneria</taxon>
    </lineage>
</organism>
<dbReference type="RefSeq" id="WP_327618578.1">
    <property type="nucleotide sequence ID" value="NZ_JAYWTM010000011.1"/>
</dbReference>
<dbReference type="InterPro" id="IPR013046">
    <property type="entry name" value="GpV/Gp45"/>
</dbReference>
<gene>
    <name evidence="3" type="ORF">VSX58_13715</name>
</gene>